<accession>F7XNU0</accession>
<organism evidence="1 2">
    <name type="scientific">Methanosalsum zhilinae (strain DSM 4017 / NBRC 107636 / OCM 62 / WeN5)</name>
    <name type="common">Methanohalophilus zhilinae</name>
    <dbReference type="NCBI Taxonomy" id="679901"/>
    <lineage>
        <taxon>Archaea</taxon>
        <taxon>Methanobacteriati</taxon>
        <taxon>Methanobacteriota</taxon>
        <taxon>Stenosarchaea group</taxon>
        <taxon>Methanomicrobia</taxon>
        <taxon>Methanosarcinales</taxon>
        <taxon>Methanosarcinaceae</taxon>
        <taxon>Methanosalsum</taxon>
    </lineage>
</organism>
<dbReference type="InterPro" id="IPR002746">
    <property type="entry name" value="UPF0216"/>
</dbReference>
<name>F7XNU0_METZD</name>
<reference evidence="1 2" key="1">
    <citation type="submission" date="2010-07" db="EMBL/GenBank/DDBJ databases">
        <title>The complete genome of Methanosalsum zhilinae DSM 4017.</title>
        <authorList>
            <consortium name="US DOE Joint Genome Institute (JGI-PGF)"/>
            <person name="Lucas S."/>
            <person name="Copeland A."/>
            <person name="Lapidus A."/>
            <person name="Glavina del Rio T."/>
            <person name="Dalin E."/>
            <person name="Tice H."/>
            <person name="Bruce D."/>
            <person name="Goodwin L."/>
            <person name="Pitluck S."/>
            <person name="Kyrpides N."/>
            <person name="Mavromatis K."/>
            <person name="Ovchinnikova G."/>
            <person name="Daligault H."/>
            <person name="Detter J.C."/>
            <person name="Han C."/>
            <person name="Tapia R."/>
            <person name="Larimer F."/>
            <person name="Land M."/>
            <person name="Hauser L."/>
            <person name="Markowitz V."/>
            <person name="Cheng J.-F."/>
            <person name="Hugenholtz P."/>
            <person name="Woyke T."/>
            <person name="Wu D."/>
            <person name="Spring S."/>
            <person name="Schueler E."/>
            <person name="Brambilla E."/>
            <person name="Klenk H.-P."/>
            <person name="Eisen J.A."/>
        </authorList>
    </citation>
    <scope>NUCLEOTIDE SEQUENCE [LARGE SCALE GENOMIC DNA]</scope>
    <source>
        <strain evidence="2">DSM 4017 / NBRC 107636 / OCM 62 / WeN5</strain>
    </source>
</reference>
<sequence length="143" mass="16184">MLGGSGINNDSVFMRWMRVELGKLNRGVVANRKTLSQLLLEERPSSVTKSGDEYLFNEQIIEMLAEKLPGEIHDNLKFPIFFFNTIKVDESCYLNDKYALRALQILGELGESRSLHEGKVWVGKSIAYSIMKKYPSAIQIVVG</sequence>
<evidence type="ECO:0008006" key="3">
    <source>
        <dbReference type="Google" id="ProtNLM"/>
    </source>
</evidence>
<dbReference type="AlphaFoldDB" id="F7XNU0"/>
<keyword evidence="2" id="KW-1185">Reference proteome</keyword>
<proteinExistence type="predicted"/>
<dbReference type="STRING" id="679901.Mzhil_1455"/>
<dbReference type="KEGG" id="mzh:Mzhil_1455"/>
<protein>
    <recommendedName>
        <fullName evidence="3">DUF61 family protein</fullName>
    </recommendedName>
</protein>
<dbReference type="HOGENOM" id="CLU_1801717_0_0_2"/>
<evidence type="ECO:0000313" key="1">
    <source>
        <dbReference type="EMBL" id="AEH61295.1"/>
    </source>
</evidence>
<dbReference type="Pfam" id="PF01886">
    <property type="entry name" value="DUF61"/>
    <property type="match status" value="1"/>
</dbReference>
<dbReference type="OrthoDB" id="109599at2157"/>
<gene>
    <name evidence="1" type="ordered locus">Mzhil_1455</name>
</gene>
<dbReference type="Proteomes" id="UP000006622">
    <property type="component" value="Chromosome"/>
</dbReference>
<dbReference type="EMBL" id="CP002101">
    <property type="protein sequence ID" value="AEH61295.1"/>
    <property type="molecule type" value="Genomic_DNA"/>
</dbReference>
<evidence type="ECO:0000313" key="2">
    <source>
        <dbReference type="Proteomes" id="UP000006622"/>
    </source>
</evidence>